<evidence type="ECO:0000313" key="8">
    <source>
        <dbReference type="Proteomes" id="UP001249851"/>
    </source>
</evidence>
<evidence type="ECO:0000256" key="2">
    <source>
        <dbReference type="ARBA" id="ARBA00012281"/>
    </source>
</evidence>
<dbReference type="GO" id="GO:0006086">
    <property type="term" value="P:pyruvate decarboxylation to acetyl-CoA"/>
    <property type="evidence" value="ECO:0007669"/>
    <property type="project" value="TreeGrafter"/>
</dbReference>
<dbReference type="InterPro" id="IPR001017">
    <property type="entry name" value="DH_E1"/>
</dbReference>
<dbReference type="AlphaFoldDB" id="A0AAD9R1A6"/>
<keyword evidence="4" id="KW-0560">Oxidoreductase</keyword>
<dbReference type="EMBL" id="JARQWQ010000007">
    <property type="protein sequence ID" value="KAK2570940.1"/>
    <property type="molecule type" value="Genomic_DNA"/>
</dbReference>
<evidence type="ECO:0000259" key="6">
    <source>
        <dbReference type="Pfam" id="PF00676"/>
    </source>
</evidence>
<keyword evidence="7" id="KW-0670">Pyruvate</keyword>
<comment type="caution">
    <text evidence="7">The sequence shown here is derived from an EMBL/GenBank/DDBJ whole genome shotgun (WGS) entry which is preliminary data.</text>
</comment>
<evidence type="ECO:0000256" key="4">
    <source>
        <dbReference type="ARBA" id="ARBA00023002"/>
    </source>
</evidence>
<evidence type="ECO:0000256" key="1">
    <source>
        <dbReference type="ARBA" id="ARBA00001964"/>
    </source>
</evidence>
<dbReference type="PANTHER" id="PTHR11516:SF60">
    <property type="entry name" value="PYRUVATE DEHYDROGENASE E1 COMPONENT SUBUNIT ALPHA"/>
    <property type="match status" value="1"/>
</dbReference>
<dbReference type="SUPFAM" id="SSF52518">
    <property type="entry name" value="Thiamin diphosphate-binding fold (THDP-binding)"/>
    <property type="match status" value="1"/>
</dbReference>
<dbReference type="FunFam" id="3.40.50.970:FF:000013">
    <property type="entry name" value="Pyruvate dehydrogenase E1 component subunit alpha"/>
    <property type="match status" value="1"/>
</dbReference>
<dbReference type="InterPro" id="IPR029061">
    <property type="entry name" value="THDP-binding"/>
</dbReference>
<evidence type="ECO:0000256" key="3">
    <source>
        <dbReference type="ARBA" id="ARBA00022946"/>
    </source>
</evidence>
<organism evidence="7 8">
    <name type="scientific">Acropora cervicornis</name>
    <name type="common">Staghorn coral</name>
    <dbReference type="NCBI Taxonomy" id="6130"/>
    <lineage>
        <taxon>Eukaryota</taxon>
        <taxon>Metazoa</taxon>
        <taxon>Cnidaria</taxon>
        <taxon>Anthozoa</taxon>
        <taxon>Hexacorallia</taxon>
        <taxon>Scleractinia</taxon>
        <taxon>Astrocoeniina</taxon>
        <taxon>Acroporidae</taxon>
        <taxon>Acropora</taxon>
    </lineage>
</organism>
<keyword evidence="8" id="KW-1185">Reference proteome</keyword>
<evidence type="ECO:0000313" key="7">
    <source>
        <dbReference type="EMBL" id="KAK2570940.1"/>
    </source>
</evidence>
<dbReference type="Gene3D" id="3.40.50.970">
    <property type="match status" value="2"/>
</dbReference>
<comment type="cofactor">
    <cofactor evidence="1">
        <name>thiamine diphosphate</name>
        <dbReference type="ChEBI" id="CHEBI:58937"/>
    </cofactor>
</comment>
<protein>
    <recommendedName>
        <fullName evidence="2">pyruvate dehydrogenase (acetyl-transferring)</fullName>
        <ecNumber evidence="2">1.2.4.1</ecNumber>
    </recommendedName>
</protein>
<reference evidence="7" key="1">
    <citation type="journal article" date="2023" name="G3 (Bethesda)">
        <title>Whole genome assembly and annotation of the endangered Caribbean coral Acropora cervicornis.</title>
        <authorList>
            <person name="Selwyn J.D."/>
            <person name="Vollmer S.V."/>
        </authorList>
    </citation>
    <scope>NUCLEOTIDE SEQUENCE</scope>
    <source>
        <strain evidence="7">K2</strain>
    </source>
</reference>
<keyword evidence="5" id="KW-0786">Thiamine pyrophosphate</keyword>
<sequence>MLRAGLRSLTSTSPLNKPDLNTARTYEQLKAGVSIKMRMGCILKIIVASPSKKGLLVRARGLASEVNEAEFELSDCPIHKLDSGPAKKAVLTRDDGLHFYRQMQVIRRMENAASTMYKSKVIRGFCHLYSGQEACAIGMQAAIHKDDSIITAYRCHAWTYIRGIPVADILSELAAPCMLMYEVNDVKYDLSEKLKGEGRKNGCSKGKGGSMHMYGHEYYGGNGIVGAQVPLGGGIALAHKYRDNGQICVTLYGDGAANQGQVFETYNMAKLWDLPVIFVCENNGYGMGTSVERAAATTEYHTRGDYIPGIKVDGMDILTVREATRFAADFTRSGKGPILMELTTYRYYGHSMSDPGTSYRSRDEVQSIRKTRDPIMSLREKLLDSGLADTDDIKRIEKEAKEEVDAAVKVAQAGPEPALDDLFLDVYADDNMEGHKIRGCDNWIRQATN</sequence>
<accession>A0AAD9R1A6</accession>
<dbReference type="CDD" id="cd02000">
    <property type="entry name" value="TPP_E1_PDC_ADC_BCADC"/>
    <property type="match status" value="1"/>
</dbReference>
<proteinExistence type="predicted"/>
<evidence type="ECO:0000256" key="5">
    <source>
        <dbReference type="ARBA" id="ARBA00023052"/>
    </source>
</evidence>
<keyword evidence="3" id="KW-0809">Transit peptide</keyword>
<dbReference type="InterPro" id="IPR050642">
    <property type="entry name" value="PDH_E1_Alpha_Subunit"/>
</dbReference>
<dbReference type="EC" id="1.2.4.1" evidence="2"/>
<reference evidence="7" key="2">
    <citation type="journal article" date="2023" name="Science">
        <title>Genomic signatures of disease resistance in endangered staghorn corals.</title>
        <authorList>
            <person name="Vollmer S.V."/>
            <person name="Selwyn J.D."/>
            <person name="Despard B.A."/>
            <person name="Roesel C.L."/>
        </authorList>
    </citation>
    <scope>NUCLEOTIDE SEQUENCE</scope>
    <source>
        <strain evidence="7">K2</strain>
    </source>
</reference>
<dbReference type="GO" id="GO:0004739">
    <property type="term" value="F:pyruvate dehydrogenase (acetyl-transferring) activity"/>
    <property type="evidence" value="ECO:0007669"/>
    <property type="project" value="UniProtKB-EC"/>
</dbReference>
<dbReference type="Proteomes" id="UP001249851">
    <property type="component" value="Unassembled WGS sequence"/>
</dbReference>
<dbReference type="Pfam" id="PF00676">
    <property type="entry name" value="E1_dh"/>
    <property type="match status" value="1"/>
</dbReference>
<gene>
    <name evidence="7" type="ORF">P5673_004660</name>
</gene>
<feature type="domain" description="Dehydrogenase E1 component" evidence="6">
    <location>
        <begin position="101"/>
        <end position="418"/>
    </location>
</feature>
<name>A0AAD9R1A6_ACRCE</name>
<dbReference type="PANTHER" id="PTHR11516">
    <property type="entry name" value="PYRUVATE DEHYDROGENASE E1 COMPONENT, ALPHA SUBUNIT BACTERIAL AND ORGANELLAR"/>
    <property type="match status" value="1"/>
</dbReference>